<proteinExistence type="predicted"/>
<dbReference type="InterPro" id="IPR010982">
    <property type="entry name" value="Lambda_DNA-bd_dom_sf"/>
</dbReference>
<evidence type="ECO:0000259" key="1">
    <source>
        <dbReference type="PROSITE" id="PS50943"/>
    </source>
</evidence>
<dbReference type="SUPFAM" id="SSF47413">
    <property type="entry name" value="lambda repressor-like DNA-binding domains"/>
    <property type="match status" value="1"/>
</dbReference>
<protein>
    <recommendedName>
        <fullName evidence="1">HTH cro/C1-type domain-containing protein</fullName>
    </recommendedName>
</protein>
<dbReference type="RefSeq" id="WP_387893518.1">
    <property type="nucleotide sequence ID" value="NZ_JBIAPK010000001.1"/>
</dbReference>
<reference evidence="2 3" key="1">
    <citation type="submission" date="2024-10" db="EMBL/GenBank/DDBJ databases">
        <title>The Natural Products Discovery Center: Release of the First 8490 Sequenced Strains for Exploring Actinobacteria Biosynthetic Diversity.</title>
        <authorList>
            <person name="Kalkreuter E."/>
            <person name="Kautsar S.A."/>
            <person name="Yang D."/>
            <person name="Bader C.D."/>
            <person name="Teijaro C.N."/>
            <person name="Fluegel L."/>
            <person name="Davis C.M."/>
            <person name="Simpson J.R."/>
            <person name="Lauterbach L."/>
            <person name="Steele A.D."/>
            <person name="Gui C."/>
            <person name="Meng S."/>
            <person name="Li G."/>
            <person name="Viehrig K."/>
            <person name="Ye F."/>
            <person name="Su P."/>
            <person name="Kiefer A.F."/>
            <person name="Nichols A."/>
            <person name="Cepeda A.J."/>
            <person name="Yan W."/>
            <person name="Fan B."/>
            <person name="Jiang Y."/>
            <person name="Adhikari A."/>
            <person name="Zheng C.-J."/>
            <person name="Schuster L."/>
            <person name="Cowan T.M."/>
            <person name="Smanski M.J."/>
            <person name="Chevrette M.G."/>
            <person name="De Carvalho L.P.S."/>
            <person name="Shen B."/>
        </authorList>
    </citation>
    <scope>NUCLEOTIDE SEQUENCE [LARGE SCALE GENOMIC DNA]</scope>
    <source>
        <strain evidence="2 3">NPDC003029</strain>
    </source>
</reference>
<organism evidence="2 3">
    <name type="scientific">Streptomyces flavidovirens</name>
    <dbReference type="NCBI Taxonomy" id="67298"/>
    <lineage>
        <taxon>Bacteria</taxon>
        <taxon>Bacillati</taxon>
        <taxon>Actinomycetota</taxon>
        <taxon>Actinomycetes</taxon>
        <taxon>Kitasatosporales</taxon>
        <taxon>Streptomycetaceae</taxon>
        <taxon>Streptomyces</taxon>
    </lineage>
</organism>
<dbReference type="Gene3D" id="1.10.260.40">
    <property type="entry name" value="lambda repressor-like DNA-binding domains"/>
    <property type="match status" value="1"/>
</dbReference>
<dbReference type="InterPro" id="IPR001387">
    <property type="entry name" value="Cro/C1-type_HTH"/>
</dbReference>
<accession>A0ABW6R918</accession>
<name>A0ABW6R918_9ACTN</name>
<gene>
    <name evidence="2" type="ORF">ACFYWW_03065</name>
</gene>
<sequence length="65" mass="7210">MPFVILWNLGGEDACQLDPGAARRTGGIDRKTVYRAELATRTPSYERVFRIAYALGGPLSDLVRQ</sequence>
<dbReference type="EMBL" id="JBIAPK010000001">
    <property type="protein sequence ID" value="MFF3337707.1"/>
    <property type="molecule type" value="Genomic_DNA"/>
</dbReference>
<evidence type="ECO:0000313" key="3">
    <source>
        <dbReference type="Proteomes" id="UP001601976"/>
    </source>
</evidence>
<dbReference type="PROSITE" id="PS50943">
    <property type="entry name" value="HTH_CROC1"/>
    <property type="match status" value="1"/>
</dbReference>
<dbReference type="CDD" id="cd00093">
    <property type="entry name" value="HTH_XRE"/>
    <property type="match status" value="1"/>
</dbReference>
<feature type="domain" description="HTH cro/C1-type" evidence="1">
    <location>
        <begin position="27"/>
        <end position="62"/>
    </location>
</feature>
<keyword evidence="3" id="KW-1185">Reference proteome</keyword>
<dbReference type="Proteomes" id="UP001601976">
    <property type="component" value="Unassembled WGS sequence"/>
</dbReference>
<evidence type="ECO:0000313" key="2">
    <source>
        <dbReference type="EMBL" id="MFF3337707.1"/>
    </source>
</evidence>
<comment type="caution">
    <text evidence="2">The sequence shown here is derived from an EMBL/GenBank/DDBJ whole genome shotgun (WGS) entry which is preliminary data.</text>
</comment>